<dbReference type="GO" id="GO:0032153">
    <property type="term" value="C:cell division site"/>
    <property type="evidence" value="ECO:0007669"/>
    <property type="project" value="TreeGrafter"/>
</dbReference>
<protein>
    <recommendedName>
        <fullName evidence="4 12">Cell division protein FtsX</fullName>
    </recommendedName>
</protein>
<reference evidence="17" key="1">
    <citation type="submission" date="2016-10" db="EMBL/GenBank/DDBJ databases">
        <authorList>
            <person name="Varghese N."/>
            <person name="Submissions S."/>
        </authorList>
    </citation>
    <scope>NUCLEOTIDE SEQUENCE [LARGE SCALE GENOMIC DNA]</scope>
    <source>
        <strain evidence="17">DSM 17875</strain>
    </source>
</reference>
<feature type="domain" description="ABC3 transporter permease C-terminal" evidence="14">
    <location>
        <begin position="212"/>
        <end position="328"/>
    </location>
</feature>
<evidence type="ECO:0000256" key="12">
    <source>
        <dbReference type="PIRNR" id="PIRNR003097"/>
    </source>
</evidence>
<evidence type="ECO:0000259" key="15">
    <source>
        <dbReference type="Pfam" id="PF18075"/>
    </source>
</evidence>
<dbReference type="GO" id="GO:0005886">
    <property type="term" value="C:plasma membrane"/>
    <property type="evidence" value="ECO:0007669"/>
    <property type="project" value="UniProtKB-SubCell"/>
</dbReference>
<evidence type="ECO:0000256" key="8">
    <source>
        <dbReference type="ARBA" id="ARBA00022692"/>
    </source>
</evidence>
<feature type="domain" description="FtsX extracellular" evidence="15">
    <location>
        <begin position="96"/>
        <end position="188"/>
    </location>
</feature>
<dbReference type="Proteomes" id="UP000243232">
    <property type="component" value="Chromosome I"/>
</dbReference>
<feature type="transmembrane region" description="Helical" evidence="13">
    <location>
        <begin position="208"/>
        <end position="228"/>
    </location>
</feature>
<dbReference type="OrthoDB" id="9813411at2"/>
<dbReference type="InterPro" id="IPR004513">
    <property type="entry name" value="FtsX"/>
</dbReference>
<dbReference type="InterPro" id="IPR003838">
    <property type="entry name" value="ABC3_permease_C"/>
</dbReference>
<evidence type="ECO:0000256" key="6">
    <source>
        <dbReference type="ARBA" id="ARBA00022519"/>
    </source>
</evidence>
<comment type="subcellular location">
    <subcellularLocation>
        <location evidence="1">Cell inner membrane</location>
        <topology evidence="1">Multi-pass membrane protein</topology>
    </subcellularLocation>
</comment>
<keyword evidence="9 13" id="KW-1133">Transmembrane helix</keyword>
<keyword evidence="7 12" id="KW-0132">Cell division</keyword>
<evidence type="ECO:0000256" key="4">
    <source>
        <dbReference type="ARBA" id="ARBA00021907"/>
    </source>
</evidence>
<evidence type="ECO:0000256" key="13">
    <source>
        <dbReference type="SAM" id="Phobius"/>
    </source>
</evidence>
<evidence type="ECO:0000256" key="5">
    <source>
        <dbReference type="ARBA" id="ARBA00022475"/>
    </source>
</evidence>
<evidence type="ECO:0000256" key="3">
    <source>
        <dbReference type="ARBA" id="ARBA00011160"/>
    </source>
</evidence>
<evidence type="ECO:0000256" key="1">
    <source>
        <dbReference type="ARBA" id="ARBA00004429"/>
    </source>
</evidence>
<feature type="transmembrane region" description="Helical" evidence="13">
    <location>
        <begin position="307"/>
        <end position="326"/>
    </location>
</feature>
<keyword evidence="11 12" id="KW-0131">Cell cycle</keyword>
<evidence type="ECO:0000256" key="2">
    <source>
        <dbReference type="ARBA" id="ARBA00007379"/>
    </source>
</evidence>
<dbReference type="PIRSF" id="PIRSF003097">
    <property type="entry name" value="FtsX"/>
    <property type="match status" value="1"/>
</dbReference>
<dbReference type="NCBIfam" id="TIGR00439">
    <property type="entry name" value="FtsX_Gneg"/>
    <property type="match status" value="1"/>
</dbReference>
<dbReference type="PANTHER" id="PTHR47755:SF1">
    <property type="entry name" value="CELL DIVISION PROTEIN FTSX"/>
    <property type="match status" value="1"/>
</dbReference>
<dbReference type="AlphaFoldDB" id="A0A1H2HFD2"/>
<evidence type="ECO:0000256" key="9">
    <source>
        <dbReference type="ARBA" id="ARBA00022989"/>
    </source>
</evidence>
<keyword evidence="17" id="KW-1185">Reference proteome</keyword>
<dbReference type="Pfam" id="PF02687">
    <property type="entry name" value="FtsX"/>
    <property type="match status" value="1"/>
</dbReference>
<dbReference type="InterPro" id="IPR047590">
    <property type="entry name" value="FtsX_proteobact-type"/>
</dbReference>
<keyword evidence="10 12" id="KW-0472">Membrane</keyword>
<name>A0A1H2HFD2_9PSED</name>
<dbReference type="EMBL" id="LT629785">
    <property type="protein sequence ID" value="SDU30590.1"/>
    <property type="molecule type" value="Genomic_DNA"/>
</dbReference>
<comment type="function">
    <text evidence="12">Part of the ABC transporter FtsEX involved in cellular division.</text>
</comment>
<dbReference type="Gene3D" id="3.30.70.3040">
    <property type="match status" value="1"/>
</dbReference>
<evidence type="ECO:0000313" key="17">
    <source>
        <dbReference type="Proteomes" id="UP000243232"/>
    </source>
</evidence>
<sequence length="336" mass="36567">MSAIRNPKAAERIGGPAAVAPAGGKKPESDFRRHLRAWLESHRASLLDSLRRLVRQPFGSFFTCLVMAVALSLPMGLSLLLGNLERLGGSWQKAAQISVFLKMDVGDAQGEKLRDEVASMPGVAQAEWISREQALQEFQQGSGLGQALRELPENPLPGVILVTPHEVDKTTLEALRNRLAELPKAEQVQLDMVWVERLTAILRLGDRFVFGLSLLLIAALLLVIGNTIRLHIENRRNEIEVIKLVGGTDSYVRRPFLYMGALYGAGAGLLAWGLLAYGLDWLNGAVMRLAGLYGSDFALLGVPAEDGLSLLLAALLLGYIGAWLAVARHLSELSPR</sequence>
<evidence type="ECO:0000313" key="16">
    <source>
        <dbReference type="EMBL" id="SDU30590.1"/>
    </source>
</evidence>
<keyword evidence="5 12" id="KW-1003">Cell membrane</keyword>
<evidence type="ECO:0000256" key="10">
    <source>
        <dbReference type="ARBA" id="ARBA00023136"/>
    </source>
</evidence>
<evidence type="ECO:0000259" key="14">
    <source>
        <dbReference type="Pfam" id="PF02687"/>
    </source>
</evidence>
<comment type="similarity">
    <text evidence="2 12">Belongs to the ABC-4 integral membrane protein family. FtsX subfamily.</text>
</comment>
<evidence type="ECO:0000256" key="11">
    <source>
        <dbReference type="ARBA" id="ARBA00023306"/>
    </source>
</evidence>
<dbReference type="Pfam" id="PF18075">
    <property type="entry name" value="FtsX_ECD"/>
    <property type="match status" value="1"/>
</dbReference>
<evidence type="ECO:0000256" key="7">
    <source>
        <dbReference type="ARBA" id="ARBA00022618"/>
    </source>
</evidence>
<dbReference type="STRING" id="364197.SAMN05216296_2970"/>
<proteinExistence type="inferred from homology"/>
<dbReference type="RefSeq" id="WP_090196978.1">
    <property type="nucleotide sequence ID" value="NZ_LT629785.1"/>
</dbReference>
<accession>A0A1H2HFD2</accession>
<keyword evidence="6 12" id="KW-0997">Cell inner membrane</keyword>
<dbReference type="InterPro" id="IPR040690">
    <property type="entry name" value="FtsX_ECD"/>
</dbReference>
<dbReference type="PANTHER" id="PTHR47755">
    <property type="entry name" value="CELL DIVISION PROTEIN FTSX"/>
    <property type="match status" value="1"/>
</dbReference>
<keyword evidence="8 13" id="KW-0812">Transmembrane</keyword>
<gene>
    <name evidence="16" type="ORF">SAMN05216296_2970</name>
</gene>
<dbReference type="GO" id="GO:0051301">
    <property type="term" value="P:cell division"/>
    <property type="evidence" value="ECO:0007669"/>
    <property type="project" value="UniProtKB-KW"/>
</dbReference>
<comment type="subunit">
    <text evidence="3">Forms a membrane-associated complex with FtsE.</text>
</comment>
<feature type="transmembrane region" description="Helical" evidence="13">
    <location>
        <begin position="58"/>
        <end position="81"/>
    </location>
</feature>
<organism evidence="16 17">
    <name type="scientific">Pseudomonas pohangensis</name>
    <dbReference type="NCBI Taxonomy" id="364197"/>
    <lineage>
        <taxon>Bacteria</taxon>
        <taxon>Pseudomonadati</taxon>
        <taxon>Pseudomonadota</taxon>
        <taxon>Gammaproteobacteria</taxon>
        <taxon>Pseudomonadales</taxon>
        <taxon>Pseudomonadaceae</taxon>
        <taxon>Pseudomonas</taxon>
    </lineage>
</organism>
<feature type="transmembrane region" description="Helical" evidence="13">
    <location>
        <begin position="256"/>
        <end position="279"/>
    </location>
</feature>